<evidence type="ECO:0000313" key="2">
    <source>
        <dbReference type="Proteomes" id="UP000001283"/>
    </source>
</evidence>
<reference evidence="1 2" key="1">
    <citation type="journal article" date="2011" name="J. Bacteriol.">
        <title>Complete genome sequence of the industrial strain Bacillus megaterium WSH-002.</title>
        <authorList>
            <person name="Liu L."/>
            <person name="Li Y."/>
            <person name="Zhang J."/>
            <person name="Zou W."/>
            <person name="Zhou Z."/>
            <person name="Liu J."/>
            <person name="Li X."/>
            <person name="Wang L."/>
            <person name="Chen J."/>
        </authorList>
    </citation>
    <scope>NUCLEOTIDE SEQUENCE [LARGE SCALE GENOMIC DNA]</scope>
    <source>
        <strain evidence="1 2">WSH-002</strain>
    </source>
</reference>
<dbReference type="AlphaFoldDB" id="A0A8D3X3A3"/>
<accession>A0A8D3X3A3</accession>
<dbReference type="KEGG" id="bmh:BMWSH_4899"/>
<proteinExistence type="predicted"/>
<dbReference type="RefSeq" id="WP_014461889.1">
    <property type="nucleotide sequence ID" value="NC_017138.1"/>
</dbReference>
<sequence>MEKQTAAMDEIHASTINANCALTTTKHTKTVIMDFIKKVIILFLHLQKASY</sequence>
<dbReference type="EMBL" id="CP003017">
    <property type="protein sequence ID" value="AEN91777.1"/>
    <property type="molecule type" value="Genomic_DNA"/>
</dbReference>
<protein>
    <submittedName>
        <fullName evidence="1">Uncharacterized protein</fullName>
    </submittedName>
</protein>
<evidence type="ECO:0000313" key="1">
    <source>
        <dbReference type="EMBL" id="AEN91777.1"/>
    </source>
</evidence>
<name>A0A8D3X3A3_PRIMW</name>
<gene>
    <name evidence="1" type="ORF">BMWSH_4899</name>
</gene>
<dbReference type="GeneID" id="70924230"/>
<organism evidence="1 2">
    <name type="scientific">Priestia megaterium (strain WSH-002)</name>
    <name type="common">Bacillus megaterium</name>
    <dbReference type="NCBI Taxonomy" id="1006007"/>
    <lineage>
        <taxon>Bacteria</taxon>
        <taxon>Bacillati</taxon>
        <taxon>Bacillota</taxon>
        <taxon>Bacilli</taxon>
        <taxon>Bacillales</taxon>
        <taxon>Bacillaceae</taxon>
        <taxon>Priestia</taxon>
    </lineage>
</organism>
<dbReference type="Proteomes" id="UP000001283">
    <property type="component" value="Chromosome"/>
</dbReference>